<evidence type="ECO:0000313" key="2">
    <source>
        <dbReference type="Proteomes" id="UP000792865"/>
    </source>
</evidence>
<evidence type="ECO:0000313" key="1">
    <source>
        <dbReference type="EMBL" id="ASV34600.1"/>
    </source>
</evidence>
<dbReference type="AlphaFoldDB" id="A0AAC9VMH4"/>
<accession>A0AAC9VMH4</accession>
<gene>
    <name evidence="1" type="ORF">CJJ18_11550</name>
</gene>
<proteinExistence type="predicted"/>
<geneLocation type="plasmid" evidence="1 2">
    <name>p4_M47_H.defensa</name>
</geneLocation>
<reference evidence="1" key="1">
    <citation type="submission" date="2017-08" db="EMBL/GenBank/DDBJ databases">
        <title>Genome sequence of Candidatus Hamiltonella defensa from Acyrthosiphon pisum strain MI47.</title>
        <authorList>
            <person name="Patel V.A."/>
            <person name="Chevignon G."/>
            <person name="Russell J.A."/>
            <person name="Oliver K.M."/>
        </authorList>
    </citation>
    <scope>NUCLEOTIDE SEQUENCE</scope>
    <source>
        <strain evidence="1">MI47</strain>
        <plasmid evidence="1">p4_M47_H.defensa</plasmid>
    </source>
</reference>
<dbReference type="Proteomes" id="UP000792865">
    <property type="component" value="Plasmid p4_M47_H.defensa"/>
</dbReference>
<keyword evidence="1" id="KW-0614">Plasmid</keyword>
<sequence length="66" mass="8066">MEREEKYLDFGQGLSLKQHDLKRLSFFHPSPERNSYLRHYDIVKFDENFVLVFLVSCTRFWVQNPN</sequence>
<name>A0AAC9VMH4_9ENTR</name>
<protein>
    <submittedName>
        <fullName evidence="1">Uncharacterized protein</fullName>
    </submittedName>
</protein>
<dbReference type="EMBL" id="CP022936">
    <property type="protein sequence ID" value="ASV34600.1"/>
    <property type="molecule type" value="Genomic_DNA"/>
</dbReference>
<organism evidence="1 2">
    <name type="scientific">Candidatus Williamhamiltonella defendens</name>
    <dbReference type="NCBI Taxonomy" id="138072"/>
    <lineage>
        <taxon>Bacteria</taxon>
        <taxon>Pseudomonadati</taxon>
        <taxon>Pseudomonadota</taxon>
        <taxon>Gammaproteobacteria</taxon>
        <taxon>Enterobacterales</taxon>
        <taxon>Enterobacteriaceae</taxon>
        <taxon>aphid secondary symbionts</taxon>
        <taxon>Candidatus Williamhamiltonella</taxon>
    </lineage>
</organism>